<gene>
    <name evidence="2" type="ORF">L873DRAFT_1823787</name>
</gene>
<reference evidence="2 3" key="1">
    <citation type="journal article" date="2018" name="Nat. Ecol. Evol.">
        <title>Pezizomycetes genomes reveal the molecular basis of ectomycorrhizal truffle lifestyle.</title>
        <authorList>
            <person name="Murat C."/>
            <person name="Payen T."/>
            <person name="Noel B."/>
            <person name="Kuo A."/>
            <person name="Morin E."/>
            <person name="Chen J."/>
            <person name="Kohler A."/>
            <person name="Krizsan K."/>
            <person name="Balestrini R."/>
            <person name="Da Silva C."/>
            <person name="Montanini B."/>
            <person name="Hainaut M."/>
            <person name="Levati E."/>
            <person name="Barry K.W."/>
            <person name="Belfiori B."/>
            <person name="Cichocki N."/>
            <person name="Clum A."/>
            <person name="Dockter R.B."/>
            <person name="Fauchery L."/>
            <person name="Guy J."/>
            <person name="Iotti M."/>
            <person name="Le Tacon F."/>
            <person name="Lindquist E.A."/>
            <person name="Lipzen A."/>
            <person name="Malagnac F."/>
            <person name="Mello A."/>
            <person name="Molinier V."/>
            <person name="Miyauchi S."/>
            <person name="Poulain J."/>
            <person name="Riccioni C."/>
            <person name="Rubini A."/>
            <person name="Sitrit Y."/>
            <person name="Splivallo R."/>
            <person name="Traeger S."/>
            <person name="Wang M."/>
            <person name="Zifcakova L."/>
            <person name="Wipf D."/>
            <person name="Zambonelli A."/>
            <person name="Paolocci F."/>
            <person name="Nowrousian M."/>
            <person name="Ottonello S."/>
            <person name="Baldrian P."/>
            <person name="Spatafora J.W."/>
            <person name="Henrissat B."/>
            <person name="Nagy L.G."/>
            <person name="Aury J.M."/>
            <person name="Wincker P."/>
            <person name="Grigoriev I.V."/>
            <person name="Bonfante P."/>
            <person name="Martin F.M."/>
        </authorList>
    </citation>
    <scope>NUCLEOTIDE SEQUENCE [LARGE SCALE GENOMIC DNA]</scope>
    <source>
        <strain evidence="2 3">120613-1</strain>
    </source>
</reference>
<protein>
    <recommendedName>
        <fullName evidence="1">DUF7881 domain-containing protein</fullName>
    </recommendedName>
</protein>
<dbReference type="AlphaFoldDB" id="A0A3N4J4W8"/>
<keyword evidence="3" id="KW-1185">Reference proteome</keyword>
<proteinExistence type="predicted"/>
<evidence type="ECO:0000313" key="3">
    <source>
        <dbReference type="Proteomes" id="UP000276215"/>
    </source>
</evidence>
<evidence type="ECO:0000259" key="1">
    <source>
        <dbReference type="Pfam" id="PF25324"/>
    </source>
</evidence>
<sequence length="79" mass="8438">DAKDHDTVLGGLVLTNGMTNNNFYAMVVIFYSRGPTSCVIKVGGPFRGVTILFNKGSSLSLLPLCSPSIMSLGWSVRSQ</sequence>
<evidence type="ECO:0000313" key="2">
    <source>
        <dbReference type="EMBL" id="RPA88914.1"/>
    </source>
</evidence>
<dbReference type="Pfam" id="PF25324">
    <property type="entry name" value="DUF7881"/>
    <property type="match status" value="1"/>
</dbReference>
<organism evidence="2 3">
    <name type="scientific">Choiromyces venosus 120613-1</name>
    <dbReference type="NCBI Taxonomy" id="1336337"/>
    <lineage>
        <taxon>Eukaryota</taxon>
        <taxon>Fungi</taxon>
        <taxon>Dikarya</taxon>
        <taxon>Ascomycota</taxon>
        <taxon>Pezizomycotina</taxon>
        <taxon>Pezizomycetes</taxon>
        <taxon>Pezizales</taxon>
        <taxon>Tuberaceae</taxon>
        <taxon>Choiromyces</taxon>
    </lineage>
</organism>
<feature type="domain" description="DUF7881" evidence="1">
    <location>
        <begin position="1"/>
        <end position="31"/>
    </location>
</feature>
<dbReference type="EMBL" id="ML120638">
    <property type="protein sequence ID" value="RPA88914.1"/>
    <property type="molecule type" value="Genomic_DNA"/>
</dbReference>
<dbReference type="Proteomes" id="UP000276215">
    <property type="component" value="Unassembled WGS sequence"/>
</dbReference>
<accession>A0A3N4J4W8</accession>
<feature type="non-terminal residue" evidence="2">
    <location>
        <position position="1"/>
    </location>
</feature>
<dbReference type="InterPro" id="IPR057203">
    <property type="entry name" value="DUF7881"/>
</dbReference>
<name>A0A3N4J4W8_9PEZI</name>